<reference evidence="1 2" key="1">
    <citation type="submission" date="2020-01" db="EMBL/GenBank/DDBJ databases">
        <title>Draft genome sequence of Cand. Neptunochlamydia vexilliferae K9.</title>
        <authorList>
            <person name="Schulz F."/>
            <person name="Koestlbacher S."/>
            <person name="Wascher F."/>
            <person name="Pizzetti I."/>
            <person name="Horn M."/>
        </authorList>
    </citation>
    <scope>NUCLEOTIDE SEQUENCE [LARGE SCALE GENOMIC DNA]</scope>
    <source>
        <strain evidence="1 2">K9</strain>
    </source>
</reference>
<organism evidence="1 2">
    <name type="scientific">Candidatus Neptunichlamydia vexilliferae</name>
    <dbReference type="NCBI Taxonomy" id="1651774"/>
    <lineage>
        <taxon>Bacteria</taxon>
        <taxon>Pseudomonadati</taxon>
        <taxon>Chlamydiota</taxon>
        <taxon>Chlamydiia</taxon>
        <taxon>Parachlamydiales</taxon>
        <taxon>Simkaniaceae</taxon>
        <taxon>Candidatus Neptunichlamydia</taxon>
    </lineage>
</organism>
<feature type="non-terminal residue" evidence="1">
    <location>
        <position position="1"/>
    </location>
</feature>
<protein>
    <submittedName>
        <fullName evidence="1">Uncharacterized protein</fullName>
    </submittedName>
</protein>
<comment type="caution">
    <text evidence="1">The sequence shown here is derived from an EMBL/GenBank/DDBJ whole genome shotgun (WGS) entry which is preliminary data.</text>
</comment>
<gene>
    <name evidence="1" type="ORF">NEPTK9_001286</name>
</gene>
<evidence type="ECO:0000313" key="1">
    <source>
        <dbReference type="EMBL" id="MBF5059769.1"/>
    </source>
</evidence>
<dbReference type="RefSeq" id="WP_228547071.1">
    <property type="nucleotide sequence ID" value="NZ_JAAEJV010000039.1"/>
</dbReference>
<evidence type="ECO:0000313" key="2">
    <source>
        <dbReference type="Proteomes" id="UP001194714"/>
    </source>
</evidence>
<dbReference type="EMBL" id="JAAEJV010000039">
    <property type="protein sequence ID" value="MBF5059769.1"/>
    <property type="molecule type" value="Genomic_DNA"/>
</dbReference>
<name>A0ABS0B0P4_9BACT</name>
<accession>A0ABS0B0P4</accession>
<dbReference type="Proteomes" id="UP001194714">
    <property type="component" value="Unassembled WGS sequence"/>
</dbReference>
<proteinExistence type="predicted"/>
<sequence length="91" mass="9870">QIEAQGGSGGPRPRRIFHPTKKGFVVQEKVCEKVNKALKTLLLYPNKFKNWEFSKAGAPGLAPSKQSSIGEIGAMQRGLKMGMLAQAKTNS</sequence>
<keyword evidence="2" id="KW-1185">Reference proteome</keyword>